<sequence>MMQEQLLVASIAGRRVAIPSGQILSVIELDEIECVPRSPPGVAGLTALRSRVLTVIDCAQVIDPANYSDEDGRAGEPYAVVIDIDDYGYALLVEDVEDVTEPHDKLSDAKADLGGGWSNFVIGVAETSVGALVVVDPVRIVRGVIAGATKAA</sequence>
<dbReference type="Pfam" id="PF01584">
    <property type="entry name" value="CheW"/>
    <property type="match status" value="1"/>
</dbReference>
<dbReference type="SUPFAM" id="SSF50341">
    <property type="entry name" value="CheW-like"/>
    <property type="match status" value="1"/>
</dbReference>
<evidence type="ECO:0000313" key="2">
    <source>
        <dbReference type="EMBL" id="MEL1251470.1"/>
    </source>
</evidence>
<dbReference type="EMBL" id="JBBYHV010000002">
    <property type="protein sequence ID" value="MEL1251470.1"/>
    <property type="molecule type" value="Genomic_DNA"/>
</dbReference>
<dbReference type="SMART" id="SM00260">
    <property type="entry name" value="CheW"/>
    <property type="match status" value="1"/>
</dbReference>
<feature type="domain" description="CheW-like" evidence="1">
    <location>
        <begin position="3"/>
        <end position="146"/>
    </location>
</feature>
<dbReference type="InterPro" id="IPR039315">
    <property type="entry name" value="CheW"/>
</dbReference>
<evidence type="ECO:0000259" key="1">
    <source>
        <dbReference type="PROSITE" id="PS50851"/>
    </source>
</evidence>
<keyword evidence="3" id="KW-1185">Reference proteome</keyword>
<proteinExistence type="predicted"/>
<dbReference type="PROSITE" id="PS50851">
    <property type="entry name" value="CHEW"/>
    <property type="match status" value="1"/>
</dbReference>
<dbReference type="InterPro" id="IPR036061">
    <property type="entry name" value="CheW-like_dom_sf"/>
</dbReference>
<dbReference type="Gene3D" id="2.30.30.40">
    <property type="entry name" value="SH3 Domains"/>
    <property type="match status" value="1"/>
</dbReference>
<name>A0ABU9IGY5_9SPHN</name>
<dbReference type="InterPro" id="IPR002545">
    <property type="entry name" value="CheW-lke_dom"/>
</dbReference>
<dbReference type="PANTHER" id="PTHR22617">
    <property type="entry name" value="CHEMOTAXIS SENSOR HISTIDINE KINASE-RELATED"/>
    <property type="match status" value="1"/>
</dbReference>
<protein>
    <submittedName>
        <fullName evidence="2">Chemotaxis protein CheW</fullName>
    </submittedName>
</protein>
<reference evidence="2 3" key="1">
    <citation type="submission" date="2024-04" db="EMBL/GenBank/DDBJ databases">
        <title>Aurantiacibacter sp. DGU6 16S ribosomal RNA gene Genome sequencing and assembly.</title>
        <authorList>
            <person name="Park S."/>
        </authorList>
    </citation>
    <scope>NUCLEOTIDE SEQUENCE [LARGE SCALE GENOMIC DNA]</scope>
    <source>
        <strain evidence="2 3">DGU6</strain>
    </source>
</reference>
<dbReference type="RefSeq" id="WP_341674023.1">
    <property type="nucleotide sequence ID" value="NZ_JBBYHV010000002.1"/>
</dbReference>
<organism evidence="2 3">
    <name type="scientific">Aurantiacibacter gilvus</name>
    <dbReference type="NCBI Taxonomy" id="3139141"/>
    <lineage>
        <taxon>Bacteria</taxon>
        <taxon>Pseudomonadati</taxon>
        <taxon>Pseudomonadota</taxon>
        <taxon>Alphaproteobacteria</taxon>
        <taxon>Sphingomonadales</taxon>
        <taxon>Erythrobacteraceae</taxon>
        <taxon>Aurantiacibacter</taxon>
    </lineage>
</organism>
<evidence type="ECO:0000313" key="3">
    <source>
        <dbReference type="Proteomes" id="UP001497045"/>
    </source>
</evidence>
<dbReference type="Gene3D" id="2.40.50.180">
    <property type="entry name" value="CheA-289, Domain 4"/>
    <property type="match status" value="1"/>
</dbReference>
<dbReference type="Proteomes" id="UP001497045">
    <property type="component" value="Unassembled WGS sequence"/>
</dbReference>
<gene>
    <name evidence="2" type="ORF">AAEO60_12405</name>
</gene>
<dbReference type="PANTHER" id="PTHR22617:SF23">
    <property type="entry name" value="CHEMOTAXIS PROTEIN CHEW"/>
    <property type="match status" value="1"/>
</dbReference>
<comment type="caution">
    <text evidence="2">The sequence shown here is derived from an EMBL/GenBank/DDBJ whole genome shotgun (WGS) entry which is preliminary data.</text>
</comment>
<accession>A0ABU9IGY5</accession>